<dbReference type="RefSeq" id="WP_248550517.1">
    <property type="nucleotide sequence ID" value="NZ_JALPRK010000002.1"/>
</dbReference>
<keyword evidence="1" id="KW-0812">Transmembrane</keyword>
<evidence type="ECO:0000256" key="1">
    <source>
        <dbReference type="SAM" id="Phobius"/>
    </source>
</evidence>
<feature type="transmembrane region" description="Helical" evidence="1">
    <location>
        <begin position="12"/>
        <end position="32"/>
    </location>
</feature>
<dbReference type="EMBL" id="JALPRK010000002">
    <property type="protein sequence ID" value="MCK8486303.1"/>
    <property type="molecule type" value="Genomic_DNA"/>
</dbReference>
<dbReference type="Proteomes" id="UP001139534">
    <property type="component" value="Unassembled WGS sequence"/>
</dbReference>
<gene>
    <name evidence="2" type="ORF">M0651_03850</name>
</gene>
<sequence length="306" mass="34132">MIRKNNAKFEMLFLLGFLATLIIAFGTFFLGLNIGMDKTEAKYAYLQATPPGEENEASYQQQDLVTFYFVVFQPYQQFKEDYLTLVEEMSRSNSKSASADAMKEIREKAKAGYEQIAAQSIADSSPLLKEAQTDYLKSLKLFSDSIDQVKAKAGSQKGAELAKAVNQDQFTVNAKSYGLQAQKKYYSSILKWTAKTKSGVPADYSYKNNIGTAEWSGYSLAVKNKAITDMMVNEQLYVPYLPQDLTAKIDQLIGSGKANALKLASVASIVQVLTETDAVKNKEFAKWKSTYYASESLPELPFFTED</sequence>
<evidence type="ECO:0000313" key="2">
    <source>
        <dbReference type="EMBL" id="MCK8486303.1"/>
    </source>
</evidence>
<comment type="caution">
    <text evidence="2">The sequence shown here is derived from an EMBL/GenBank/DDBJ whole genome shotgun (WGS) entry which is preliminary data.</text>
</comment>
<keyword evidence="1" id="KW-1133">Transmembrane helix</keyword>
<evidence type="ECO:0000313" key="3">
    <source>
        <dbReference type="Proteomes" id="UP001139534"/>
    </source>
</evidence>
<name>A0A9X2BNP8_9BACL</name>
<proteinExistence type="predicted"/>
<keyword evidence="1" id="KW-0472">Membrane</keyword>
<organism evidence="2 3">
    <name type="scientific">Paenibacillus mellifer</name>
    <dbReference type="NCBI Taxonomy" id="2937794"/>
    <lineage>
        <taxon>Bacteria</taxon>
        <taxon>Bacillati</taxon>
        <taxon>Bacillota</taxon>
        <taxon>Bacilli</taxon>
        <taxon>Bacillales</taxon>
        <taxon>Paenibacillaceae</taxon>
        <taxon>Paenibacillus</taxon>
    </lineage>
</organism>
<accession>A0A9X2BNP8</accession>
<reference evidence="2" key="1">
    <citation type="submission" date="2022-04" db="EMBL/GenBank/DDBJ databases">
        <authorList>
            <person name="Seo M.-J."/>
        </authorList>
    </citation>
    <scope>NUCLEOTIDE SEQUENCE</scope>
    <source>
        <strain evidence="2">MBLB2552</strain>
    </source>
</reference>
<dbReference type="AlphaFoldDB" id="A0A9X2BNP8"/>
<protein>
    <submittedName>
        <fullName evidence="2">Uncharacterized protein</fullName>
    </submittedName>
</protein>
<keyword evidence="3" id="KW-1185">Reference proteome</keyword>